<reference evidence="2 3" key="1">
    <citation type="submission" date="2020-12" db="EMBL/GenBank/DDBJ databases">
        <title>WGS of Legionella: environmental sample.</title>
        <authorList>
            <person name="Cristino S."/>
            <person name="Girolamini L."/>
            <person name="Salaris S."/>
            <person name="Pascale M.R."/>
            <person name="Mazzotta M."/>
            <person name="Orsini M."/>
            <person name="Grottola A."/>
        </authorList>
    </citation>
    <scope>NUCLEOTIDE SEQUENCE [LARGE SCALE GENOMIC DNA]</scope>
    <source>
        <strain evidence="2 3">30cs62</strain>
    </source>
</reference>
<accession>A0ABS1WD38</accession>
<comment type="caution">
    <text evidence="2">The sequence shown here is derived from an EMBL/GenBank/DDBJ whole genome shotgun (WGS) entry which is preliminary data.</text>
</comment>
<name>A0ABS1WD38_9GAMM</name>
<dbReference type="EMBL" id="JADWVN010000026">
    <property type="protein sequence ID" value="MBL7527281.1"/>
    <property type="molecule type" value="Genomic_DNA"/>
</dbReference>
<evidence type="ECO:0000313" key="3">
    <source>
        <dbReference type="Proteomes" id="UP000809910"/>
    </source>
</evidence>
<gene>
    <name evidence="2" type="ORF">I5282_11975</name>
</gene>
<protein>
    <recommendedName>
        <fullName evidence="4">Flagellar hook-length control protein FliK</fullName>
    </recommendedName>
</protein>
<feature type="compositionally biased region" description="Polar residues" evidence="1">
    <location>
        <begin position="7"/>
        <end position="22"/>
    </location>
</feature>
<evidence type="ECO:0008006" key="4">
    <source>
        <dbReference type="Google" id="ProtNLM"/>
    </source>
</evidence>
<feature type="region of interest" description="Disordered" evidence="1">
    <location>
        <begin position="1"/>
        <end position="39"/>
    </location>
</feature>
<evidence type="ECO:0000256" key="1">
    <source>
        <dbReference type="SAM" id="MobiDB-lite"/>
    </source>
</evidence>
<dbReference type="RefSeq" id="WP_203108297.1">
    <property type="nucleotide sequence ID" value="NZ_JADOBG010000006.1"/>
</dbReference>
<organism evidence="2 3">
    <name type="scientific">Legionella bononiensis</name>
    <dbReference type="NCBI Taxonomy" id="2793102"/>
    <lineage>
        <taxon>Bacteria</taxon>
        <taxon>Pseudomonadati</taxon>
        <taxon>Pseudomonadota</taxon>
        <taxon>Gammaproteobacteria</taxon>
        <taxon>Legionellales</taxon>
        <taxon>Legionellaceae</taxon>
        <taxon>Legionella</taxon>
    </lineage>
</organism>
<keyword evidence="3" id="KW-1185">Reference proteome</keyword>
<evidence type="ECO:0000313" key="2">
    <source>
        <dbReference type="EMBL" id="MBL7527281.1"/>
    </source>
</evidence>
<proteinExistence type="predicted"/>
<dbReference type="Proteomes" id="UP000809910">
    <property type="component" value="Unassembled WGS sequence"/>
</dbReference>
<sequence>MKISDHSVPSLNQNVQNNQKTQPDFEDWLKSPTKQNSGDEFYWQHQDQLQQSSLQFNHHPEHNQHGETVLEISTKQPQSTSLDPKAVIETEHIQQTTDFSKTTPNNRLILHSTELMRALTELEQNNSQPPVPESNSASKIQASDALQFENTSSVEFKDLCKGPLKNHHLFIQNDEVEISLYAEDLNKEEQIELKHMIKLNLKNKGLSLKQLLINGVQHD</sequence>